<dbReference type="InterPro" id="IPR036291">
    <property type="entry name" value="NAD(P)-bd_dom_sf"/>
</dbReference>
<accession>A0ABZ0HQZ0</accession>
<organism evidence="2 3">
    <name type="scientific">Methylocapsa polymorpha</name>
    <dbReference type="NCBI Taxonomy" id="3080828"/>
    <lineage>
        <taxon>Bacteria</taxon>
        <taxon>Pseudomonadati</taxon>
        <taxon>Pseudomonadota</taxon>
        <taxon>Alphaproteobacteria</taxon>
        <taxon>Hyphomicrobiales</taxon>
        <taxon>Beijerinckiaceae</taxon>
        <taxon>Methylocapsa</taxon>
    </lineage>
</organism>
<keyword evidence="3" id="KW-1185">Reference proteome</keyword>
<feature type="domain" description="CoA-binding" evidence="1">
    <location>
        <begin position="19"/>
        <end position="116"/>
    </location>
</feature>
<dbReference type="InterPro" id="IPR003781">
    <property type="entry name" value="CoA-bd"/>
</dbReference>
<dbReference type="Gene3D" id="3.40.50.720">
    <property type="entry name" value="NAD(P)-binding Rossmann-like Domain"/>
    <property type="match status" value="1"/>
</dbReference>
<dbReference type="SMART" id="SM00881">
    <property type="entry name" value="CoA_binding"/>
    <property type="match status" value="1"/>
</dbReference>
<evidence type="ECO:0000259" key="1">
    <source>
        <dbReference type="SMART" id="SM00881"/>
    </source>
</evidence>
<gene>
    <name evidence="2" type="ORF">RZS28_14335</name>
</gene>
<dbReference type="Pfam" id="PF13380">
    <property type="entry name" value="CoA_binding_2"/>
    <property type="match status" value="1"/>
</dbReference>
<protein>
    <submittedName>
        <fullName evidence="2">CoA-binding protein</fullName>
    </submittedName>
</protein>
<proteinExistence type="predicted"/>
<name>A0ABZ0HQZ0_9HYPH</name>
<reference evidence="2 3" key="1">
    <citation type="submission" date="2023-10" db="EMBL/GenBank/DDBJ databases">
        <title>Novel methanotroph of the genus Methylocapsa from a subarctic wetland.</title>
        <authorList>
            <person name="Belova S.E."/>
            <person name="Oshkin I.Y."/>
            <person name="Miroshnikov K."/>
            <person name="Dedysh S.N."/>
        </authorList>
    </citation>
    <scope>NUCLEOTIDE SEQUENCE [LARGE SCALE GENOMIC DNA]</scope>
    <source>
        <strain evidence="2 3">RX1</strain>
    </source>
</reference>
<dbReference type="Proteomes" id="UP001626536">
    <property type="component" value="Chromosome"/>
</dbReference>
<dbReference type="PANTHER" id="PTHR33303">
    <property type="entry name" value="CYTOPLASMIC PROTEIN-RELATED"/>
    <property type="match status" value="1"/>
</dbReference>
<dbReference type="SUPFAM" id="SSF51735">
    <property type="entry name" value="NAD(P)-binding Rossmann-fold domains"/>
    <property type="match status" value="1"/>
</dbReference>
<dbReference type="EMBL" id="CP136862">
    <property type="protein sequence ID" value="WOJ88973.1"/>
    <property type="molecule type" value="Genomic_DNA"/>
</dbReference>
<dbReference type="RefSeq" id="WP_407338411.1">
    <property type="nucleotide sequence ID" value="NZ_CP136862.1"/>
</dbReference>
<sequence>MSSHESDALTYSDAFLRNILRKAKTIAIVGASDKPTRPSFGVLAFLLAHGYRVIGVNPGLAGNSVHGAPFVASLADIHEPIDMVDIFRNSEAAGAVVDEALALKPLPKAIWMQLDVRNDAAAARAQAKGVKVVMDRCPKIEYGRLLAGSEAARKTEARPKQRGGPRT</sequence>
<dbReference type="PANTHER" id="PTHR33303:SF2">
    <property type="entry name" value="COA-BINDING DOMAIN-CONTAINING PROTEIN"/>
    <property type="match status" value="1"/>
</dbReference>
<evidence type="ECO:0000313" key="3">
    <source>
        <dbReference type="Proteomes" id="UP001626536"/>
    </source>
</evidence>
<evidence type="ECO:0000313" key="2">
    <source>
        <dbReference type="EMBL" id="WOJ88973.1"/>
    </source>
</evidence>